<evidence type="ECO:0000256" key="1">
    <source>
        <dbReference type="ARBA" id="ARBA00001961"/>
    </source>
</evidence>
<evidence type="ECO:0000313" key="10">
    <source>
        <dbReference type="Proteomes" id="UP001303889"/>
    </source>
</evidence>
<keyword evidence="5" id="KW-0408">Iron</keyword>
<organism evidence="9 10">
    <name type="scientific">Staphylotrichum tortipilum</name>
    <dbReference type="NCBI Taxonomy" id="2831512"/>
    <lineage>
        <taxon>Eukaryota</taxon>
        <taxon>Fungi</taxon>
        <taxon>Dikarya</taxon>
        <taxon>Ascomycota</taxon>
        <taxon>Pezizomycotina</taxon>
        <taxon>Sordariomycetes</taxon>
        <taxon>Sordariomycetidae</taxon>
        <taxon>Sordariales</taxon>
        <taxon>Chaetomiaceae</taxon>
        <taxon>Staphylotrichum</taxon>
    </lineage>
</organism>
<feature type="domain" description="Fe2OG dioxygenase" evidence="8">
    <location>
        <begin position="146"/>
        <end position="297"/>
    </location>
</feature>
<dbReference type="InterPro" id="IPR005123">
    <property type="entry name" value="Oxoglu/Fe-dep_dioxygenase_dom"/>
</dbReference>
<dbReference type="PANTHER" id="PTHR10869">
    <property type="entry name" value="PROLYL 4-HYDROXYLASE ALPHA SUBUNIT"/>
    <property type="match status" value="1"/>
</dbReference>
<dbReference type="AlphaFoldDB" id="A0AAN6MB84"/>
<dbReference type="InterPro" id="IPR044862">
    <property type="entry name" value="Pro_4_hyd_alph_FE2OG_OXY"/>
</dbReference>
<keyword evidence="10" id="KW-1185">Reference proteome</keyword>
<evidence type="ECO:0000256" key="5">
    <source>
        <dbReference type="ARBA" id="ARBA00023004"/>
    </source>
</evidence>
<dbReference type="PROSITE" id="PS51471">
    <property type="entry name" value="FE2OG_OXY"/>
    <property type="match status" value="1"/>
</dbReference>
<name>A0AAN6MB84_9PEZI</name>
<reference evidence="9" key="1">
    <citation type="journal article" date="2023" name="Mol. Phylogenet. Evol.">
        <title>Genome-scale phylogeny and comparative genomics of the fungal order Sordariales.</title>
        <authorList>
            <person name="Hensen N."/>
            <person name="Bonometti L."/>
            <person name="Westerberg I."/>
            <person name="Brannstrom I.O."/>
            <person name="Guillou S."/>
            <person name="Cros-Aarteil S."/>
            <person name="Calhoun S."/>
            <person name="Haridas S."/>
            <person name="Kuo A."/>
            <person name="Mondo S."/>
            <person name="Pangilinan J."/>
            <person name="Riley R."/>
            <person name="LaButti K."/>
            <person name="Andreopoulos B."/>
            <person name="Lipzen A."/>
            <person name="Chen C."/>
            <person name="Yan M."/>
            <person name="Daum C."/>
            <person name="Ng V."/>
            <person name="Clum A."/>
            <person name="Steindorff A."/>
            <person name="Ohm R.A."/>
            <person name="Martin F."/>
            <person name="Silar P."/>
            <person name="Natvig D.O."/>
            <person name="Lalanne C."/>
            <person name="Gautier V."/>
            <person name="Ament-Velasquez S.L."/>
            <person name="Kruys A."/>
            <person name="Hutchinson M.I."/>
            <person name="Powell A.J."/>
            <person name="Barry K."/>
            <person name="Miller A.N."/>
            <person name="Grigoriev I.V."/>
            <person name="Debuchy R."/>
            <person name="Gladieux P."/>
            <person name="Hiltunen Thoren M."/>
            <person name="Johannesson H."/>
        </authorList>
    </citation>
    <scope>NUCLEOTIDE SEQUENCE</scope>
    <source>
        <strain evidence="9">CBS 103.79</strain>
    </source>
</reference>
<gene>
    <name evidence="9" type="ORF">C8A05DRAFT_39590</name>
</gene>
<dbReference type="EMBL" id="MU856364">
    <property type="protein sequence ID" value="KAK3896861.1"/>
    <property type="molecule type" value="Genomic_DNA"/>
</dbReference>
<keyword evidence="3" id="KW-0223">Dioxygenase</keyword>
<dbReference type="FunFam" id="2.60.120.620:FF:000027">
    <property type="entry name" value="Oxidoreductase, 2OG-Fe(II) oxygenase family family"/>
    <property type="match status" value="1"/>
</dbReference>
<accession>A0AAN6MB84</accession>
<dbReference type="GO" id="GO:0005783">
    <property type="term" value="C:endoplasmic reticulum"/>
    <property type="evidence" value="ECO:0007669"/>
    <property type="project" value="TreeGrafter"/>
</dbReference>
<evidence type="ECO:0000256" key="2">
    <source>
        <dbReference type="ARBA" id="ARBA00022723"/>
    </source>
</evidence>
<dbReference type="InterPro" id="IPR006620">
    <property type="entry name" value="Pro_4_hyd_alph"/>
</dbReference>
<comment type="cofactor">
    <cofactor evidence="1">
        <name>L-ascorbate</name>
        <dbReference type="ChEBI" id="CHEBI:38290"/>
    </cofactor>
</comment>
<keyword evidence="2" id="KW-0479">Metal-binding</keyword>
<dbReference type="InterPro" id="IPR045054">
    <property type="entry name" value="P4HA-like"/>
</dbReference>
<keyword evidence="4" id="KW-0560">Oxidoreductase</keyword>
<evidence type="ECO:0000256" key="4">
    <source>
        <dbReference type="ARBA" id="ARBA00023002"/>
    </source>
</evidence>
<proteinExistence type="predicted"/>
<evidence type="ECO:0000256" key="6">
    <source>
        <dbReference type="SAM" id="MobiDB-lite"/>
    </source>
</evidence>
<dbReference type="Proteomes" id="UP001303889">
    <property type="component" value="Unassembled WGS sequence"/>
</dbReference>
<dbReference type="GO" id="GO:0004656">
    <property type="term" value="F:procollagen-proline 4-dioxygenase activity"/>
    <property type="evidence" value="ECO:0007669"/>
    <property type="project" value="TreeGrafter"/>
</dbReference>
<dbReference type="Gene3D" id="2.60.120.620">
    <property type="entry name" value="q2cbj1_9rhob like domain"/>
    <property type="match status" value="1"/>
</dbReference>
<dbReference type="SMART" id="SM00702">
    <property type="entry name" value="P4Hc"/>
    <property type="match status" value="1"/>
</dbReference>
<dbReference type="GO" id="GO:0031418">
    <property type="term" value="F:L-ascorbic acid binding"/>
    <property type="evidence" value="ECO:0007669"/>
    <property type="project" value="InterPro"/>
</dbReference>
<feature type="signal peptide" evidence="7">
    <location>
        <begin position="1"/>
        <end position="21"/>
    </location>
</feature>
<protein>
    <submittedName>
        <fullName evidence="9">Prolyl 4-hydroxylase subunit alpha-3</fullName>
    </submittedName>
</protein>
<dbReference type="GO" id="GO:0005506">
    <property type="term" value="F:iron ion binding"/>
    <property type="evidence" value="ECO:0007669"/>
    <property type="project" value="InterPro"/>
</dbReference>
<dbReference type="PANTHER" id="PTHR10869:SF246">
    <property type="entry name" value="TRANSMEMBRANE PROLYL 4-HYDROXYLASE"/>
    <property type="match status" value="1"/>
</dbReference>
<comment type="caution">
    <text evidence="9">The sequence shown here is derived from an EMBL/GenBank/DDBJ whole genome shotgun (WGS) entry which is preliminary data.</text>
</comment>
<evidence type="ECO:0000256" key="7">
    <source>
        <dbReference type="SAM" id="SignalP"/>
    </source>
</evidence>
<evidence type="ECO:0000256" key="3">
    <source>
        <dbReference type="ARBA" id="ARBA00022964"/>
    </source>
</evidence>
<keyword evidence="7" id="KW-0732">Signal</keyword>
<dbReference type="Pfam" id="PF13640">
    <property type="entry name" value="2OG-FeII_Oxy_3"/>
    <property type="match status" value="1"/>
</dbReference>
<feature type="region of interest" description="Disordered" evidence="6">
    <location>
        <begin position="220"/>
        <end position="245"/>
    </location>
</feature>
<evidence type="ECO:0000259" key="8">
    <source>
        <dbReference type="PROSITE" id="PS51471"/>
    </source>
</evidence>
<reference evidence="9" key="2">
    <citation type="submission" date="2023-05" db="EMBL/GenBank/DDBJ databases">
        <authorList>
            <consortium name="Lawrence Berkeley National Laboratory"/>
            <person name="Steindorff A."/>
            <person name="Hensen N."/>
            <person name="Bonometti L."/>
            <person name="Westerberg I."/>
            <person name="Brannstrom I.O."/>
            <person name="Guillou S."/>
            <person name="Cros-Aarteil S."/>
            <person name="Calhoun S."/>
            <person name="Haridas S."/>
            <person name="Kuo A."/>
            <person name="Mondo S."/>
            <person name="Pangilinan J."/>
            <person name="Riley R."/>
            <person name="Labutti K."/>
            <person name="Andreopoulos B."/>
            <person name="Lipzen A."/>
            <person name="Chen C."/>
            <person name="Yanf M."/>
            <person name="Daum C."/>
            <person name="Ng V."/>
            <person name="Clum A."/>
            <person name="Ohm R."/>
            <person name="Martin F."/>
            <person name="Silar P."/>
            <person name="Natvig D."/>
            <person name="Lalanne C."/>
            <person name="Gautier V."/>
            <person name="Ament-Velasquez S.L."/>
            <person name="Kruys A."/>
            <person name="Hutchinson M.I."/>
            <person name="Powell A.J."/>
            <person name="Barry K."/>
            <person name="Miller A.N."/>
            <person name="Grigoriev I.V."/>
            <person name="Debuchy R."/>
            <person name="Gladieux P."/>
            <person name="Thoren M.H."/>
            <person name="Johannesson H."/>
        </authorList>
    </citation>
    <scope>NUCLEOTIDE SEQUENCE</scope>
    <source>
        <strain evidence="9">CBS 103.79</strain>
    </source>
</reference>
<sequence length="297" mass="33120">MITYLLALLPVLFFFADPLSQLFSSSCERPVPPLRRLPRPRLNTDLVALEADNYTCDPHAYQVHVYSRAPLVLYVENFLSVEERKHLLEISEPLYTPSTITHNGGDSTSHTPSIRNSEVALIPRTTLVRCIEDRARALQGWQREVWIERLRVQRYRAGGHYAHHFDWSSGRGGWGRVGSFMVWVEDQEEGGDGERLEGGGTEFPRLRGAREGRWCEFVECPGQGEGEGEGGDGGEGGGDGEGKKGVVFKVMPGNAVYWENFMADGTGRGYDETWHAGLPVTKGVKVGLNIWSTGRIE</sequence>
<feature type="chain" id="PRO_5042944662" evidence="7">
    <location>
        <begin position="22"/>
        <end position="297"/>
    </location>
</feature>
<evidence type="ECO:0000313" key="9">
    <source>
        <dbReference type="EMBL" id="KAK3896861.1"/>
    </source>
</evidence>